<dbReference type="Proteomes" id="UP000004095">
    <property type="component" value="Unassembled WGS sequence"/>
</dbReference>
<dbReference type="EMBL" id="AAWS01000021">
    <property type="protein sequence ID" value="EAY27747.1"/>
    <property type="molecule type" value="Genomic_DNA"/>
</dbReference>
<evidence type="ECO:0000313" key="2">
    <source>
        <dbReference type="EMBL" id="EAY27747.1"/>
    </source>
</evidence>
<evidence type="ECO:0000256" key="1">
    <source>
        <dbReference type="SAM" id="SignalP"/>
    </source>
</evidence>
<organism evidence="2 3">
    <name type="scientific">Microscilla marina ATCC 23134</name>
    <dbReference type="NCBI Taxonomy" id="313606"/>
    <lineage>
        <taxon>Bacteria</taxon>
        <taxon>Pseudomonadati</taxon>
        <taxon>Bacteroidota</taxon>
        <taxon>Cytophagia</taxon>
        <taxon>Cytophagales</taxon>
        <taxon>Microscillaceae</taxon>
        <taxon>Microscilla</taxon>
    </lineage>
</organism>
<feature type="signal peptide" evidence="1">
    <location>
        <begin position="1"/>
        <end position="22"/>
    </location>
</feature>
<dbReference type="RefSeq" id="WP_002699117.1">
    <property type="nucleotide sequence ID" value="NZ_AAWS01000021.1"/>
</dbReference>
<feature type="chain" id="PRO_5002641568" description="Lipoprotein" evidence="1">
    <location>
        <begin position="23"/>
        <end position="517"/>
    </location>
</feature>
<keyword evidence="3" id="KW-1185">Reference proteome</keyword>
<name>A1ZPK8_MICM2</name>
<evidence type="ECO:0008006" key="4">
    <source>
        <dbReference type="Google" id="ProtNLM"/>
    </source>
</evidence>
<comment type="caution">
    <text evidence="2">The sequence shown here is derived from an EMBL/GenBank/DDBJ whole genome shotgun (WGS) entry which is preliminary data.</text>
</comment>
<proteinExistence type="predicted"/>
<keyword evidence="1" id="KW-0732">Signal</keyword>
<gene>
    <name evidence="2" type="ORF">M23134_03816</name>
</gene>
<sequence>MNRKHIKTPLFYLLLAMVCLSACTKSTHLTVIPHNATFVGKANMVKIGLKIPRRKAFINEVLGELMGNESKDNFGEMKNTGINFLTPYIFGGKTALNKGYFAIALPLNNAKKLEEFILKMDKTARIQTEKTVKYMELGNGNILGWDTKNLLFLTSVKLKDNRNLKEELFRLHNLSGRKMLLSANKNFKVFQKTKSDMGLWLNMAELNKTKTIQLVTSKADLTDNYSHVFTNYKKGKIEMEVNYFAGDSTQQSYNNLFKSAITSKLVNSIPLDNPLFLAATSFSMEGIKQLLKDKKLYARVDKSVRSLGTNFQELTNMLNGELVFGLSDIRMVEREKKIIDEYTKEVFIEKETRPVADFVIAAGVENEAVYKRLMKTFLQSGMVQKDGGHYTFYKELFMIEKNKVLYFTNNARLRTGILNDQRMQNSGILQFMQGKSGAIQTNAHFASKLGQSATFMKILRDLKFPAINNIRMYFTNEDKKTIQGKCVINFKNKSENALVVLFNAFKKDLLKSARKGK</sequence>
<protein>
    <recommendedName>
        <fullName evidence="4">Lipoprotein</fullName>
    </recommendedName>
</protein>
<accession>A1ZPK8</accession>
<evidence type="ECO:0000313" key="3">
    <source>
        <dbReference type="Proteomes" id="UP000004095"/>
    </source>
</evidence>
<reference evidence="2 3" key="1">
    <citation type="submission" date="2007-01" db="EMBL/GenBank/DDBJ databases">
        <authorList>
            <person name="Haygood M."/>
            <person name="Podell S."/>
            <person name="Anderson C."/>
            <person name="Hopkinson B."/>
            <person name="Roe K."/>
            <person name="Barbeau K."/>
            <person name="Gaasterland T."/>
            <person name="Ferriera S."/>
            <person name="Johnson J."/>
            <person name="Kravitz S."/>
            <person name="Beeson K."/>
            <person name="Sutton G."/>
            <person name="Rogers Y.-H."/>
            <person name="Friedman R."/>
            <person name="Frazier M."/>
            <person name="Venter J.C."/>
        </authorList>
    </citation>
    <scope>NUCLEOTIDE SEQUENCE [LARGE SCALE GENOMIC DNA]</scope>
    <source>
        <strain evidence="2 3">ATCC 23134</strain>
    </source>
</reference>
<dbReference type="AlphaFoldDB" id="A1ZPK8"/>
<dbReference type="OrthoDB" id="609910at2"/>